<dbReference type="Gene3D" id="1.25.40.10">
    <property type="entry name" value="Tetratricopeptide repeat domain"/>
    <property type="match status" value="1"/>
</dbReference>
<dbReference type="GO" id="GO:0006355">
    <property type="term" value="P:regulation of DNA-templated transcription"/>
    <property type="evidence" value="ECO:0007669"/>
    <property type="project" value="InterPro"/>
</dbReference>
<dbReference type="SUPFAM" id="SSF52540">
    <property type="entry name" value="P-loop containing nucleoside triphosphate hydrolases"/>
    <property type="match status" value="1"/>
</dbReference>
<evidence type="ECO:0000256" key="1">
    <source>
        <dbReference type="ARBA" id="ARBA00022741"/>
    </source>
</evidence>
<keyword evidence="1" id="KW-0547">Nucleotide-binding</keyword>
<accession>A0A6I4P1C6</accession>
<dbReference type="EMBL" id="WSTA01000108">
    <property type="protein sequence ID" value="MWC00172.1"/>
    <property type="molecule type" value="Genomic_DNA"/>
</dbReference>
<dbReference type="CDD" id="cd06170">
    <property type="entry name" value="LuxR_C_like"/>
    <property type="match status" value="1"/>
</dbReference>
<dbReference type="InterPro" id="IPR000792">
    <property type="entry name" value="Tscrpt_reg_LuxR_C"/>
</dbReference>
<dbReference type="PROSITE" id="PS50043">
    <property type="entry name" value="HTH_LUXR_2"/>
    <property type="match status" value="1"/>
</dbReference>
<sequence>MRTFTTGSAMVGRGADLEWLEGLLEAARAGTPRTAVLGGEAGIGKTRLLREFRDRLGRDVRFLAGQCVDLGSVASPYAPIKAVLRTLVADLGPDVALDAVGPGRDALIALLPELRPDAGPGGGGASPAVAAQLHEAVAVLLEASARRRTTVVVVEDLHWIDVASLALLRFLMRVLVDGRVLLVLSYRTEDVGRGHPVRSFLGEVERDRDVGRRELARLDRDEVHELAERLLDRPTGGAQFDRVYERSEGVPFFIEELVDGCVDDEELPETLRDLLLARYERLSESAQELLRLVAVGGVRISHGLLADVHAGSPDALDVEAREAVRAGVLVVDGEDYAFRHALVREAIAADLLPGERARFHTRYAEAYERFPDDRRVAAEISHHWLGAHDAARAFPATVQAMREARASFAYPSAAQLGERALDLWDAVPDPAATAGMGKLELMGRTANYLRESVQDERALALVRAALAECLPDDPQRPRLLRDEADLLSALGRPGAVELLRSALELLPDPDSDLRVKVAISLAGRLMLGGIEREEAMRVADEAEEAAMRIGSARNASVAANIAAVVRGHSGLPGGVDGFERVRRLADGDGSAMLRYWVNVSDLHYLSGDYREAVRLAEEGLARARERGVERSSGAILASNAIDPLFALGEWERADRLWHRTMRSGAAPTHRIYLQRARIQTMVWQGELDEAREALRESRSAMRAIMAFEEQSRLGIGRLMTELALESGDLPRAWRELAGLLDSPTRPVPGHALPYVHVATRAVVAAHRDPGAIGVSADELEQVERTLRDLLAGSAGWPTFVVWGPLAEAELGGEDVERWRAAVAGADDERAPVVVRPYARLRLAGALLASGDRAAARLALQDAHGSAVHVGAGLQLRRIAEFAESAGLPLDGAPAPRAGASDSLELTTRERQVLGLVAEGLSNRQIGERLFISGKTASVHVSAILRKLGVATRTEAAMRWATLAEAD</sequence>
<dbReference type="AlphaFoldDB" id="A0A6I4P1C6"/>
<proteinExistence type="predicted"/>
<dbReference type="InterPro" id="IPR016032">
    <property type="entry name" value="Sig_transdc_resp-reg_C-effctor"/>
</dbReference>
<dbReference type="PANTHER" id="PTHR16305:SF35">
    <property type="entry name" value="TRANSCRIPTIONAL ACTIVATOR DOMAIN"/>
    <property type="match status" value="1"/>
</dbReference>
<feature type="domain" description="HTH luxR-type" evidence="3">
    <location>
        <begin position="898"/>
        <end position="963"/>
    </location>
</feature>
<evidence type="ECO:0000313" key="4">
    <source>
        <dbReference type="EMBL" id="MWC00172.1"/>
    </source>
</evidence>
<keyword evidence="5" id="KW-1185">Reference proteome</keyword>
<dbReference type="Proteomes" id="UP000438182">
    <property type="component" value="Unassembled WGS sequence"/>
</dbReference>
<dbReference type="SUPFAM" id="SSF48452">
    <property type="entry name" value="TPR-like"/>
    <property type="match status" value="1"/>
</dbReference>
<evidence type="ECO:0000256" key="2">
    <source>
        <dbReference type="ARBA" id="ARBA00022840"/>
    </source>
</evidence>
<dbReference type="SUPFAM" id="SSF46894">
    <property type="entry name" value="C-terminal effector domain of the bipartite response regulators"/>
    <property type="match status" value="1"/>
</dbReference>
<dbReference type="PANTHER" id="PTHR16305">
    <property type="entry name" value="TESTICULAR SOLUBLE ADENYLYL CYCLASE"/>
    <property type="match status" value="1"/>
</dbReference>
<dbReference type="InterPro" id="IPR011990">
    <property type="entry name" value="TPR-like_helical_dom_sf"/>
</dbReference>
<dbReference type="SMART" id="SM00421">
    <property type="entry name" value="HTH_LUXR"/>
    <property type="match status" value="1"/>
</dbReference>
<evidence type="ECO:0000259" key="3">
    <source>
        <dbReference type="PROSITE" id="PS50043"/>
    </source>
</evidence>
<dbReference type="GO" id="GO:0005737">
    <property type="term" value="C:cytoplasm"/>
    <property type="evidence" value="ECO:0007669"/>
    <property type="project" value="TreeGrafter"/>
</dbReference>
<organism evidence="4 5">
    <name type="scientific">Agromyces seonyuensis</name>
    <dbReference type="NCBI Taxonomy" id="2662446"/>
    <lineage>
        <taxon>Bacteria</taxon>
        <taxon>Bacillati</taxon>
        <taxon>Actinomycetota</taxon>
        <taxon>Actinomycetes</taxon>
        <taxon>Micrococcales</taxon>
        <taxon>Microbacteriaceae</taxon>
        <taxon>Agromyces</taxon>
    </lineage>
</organism>
<name>A0A6I4P1C6_9MICO</name>
<dbReference type="GO" id="GO:0004016">
    <property type="term" value="F:adenylate cyclase activity"/>
    <property type="evidence" value="ECO:0007669"/>
    <property type="project" value="TreeGrafter"/>
</dbReference>
<dbReference type="GO" id="GO:0003677">
    <property type="term" value="F:DNA binding"/>
    <property type="evidence" value="ECO:0007669"/>
    <property type="project" value="InterPro"/>
</dbReference>
<protein>
    <submittedName>
        <fullName evidence="4">AAA family ATPase</fullName>
    </submittedName>
</protein>
<dbReference type="InterPro" id="IPR027417">
    <property type="entry name" value="P-loop_NTPase"/>
</dbReference>
<dbReference type="Pfam" id="PF00196">
    <property type="entry name" value="GerE"/>
    <property type="match status" value="1"/>
</dbReference>
<evidence type="ECO:0000313" key="5">
    <source>
        <dbReference type="Proteomes" id="UP000438182"/>
    </source>
</evidence>
<dbReference type="Pfam" id="PF13191">
    <property type="entry name" value="AAA_16"/>
    <property type="match status" value="1"/>
</dbReference>
<dbReference type="PRINTS" id="PR00038">
    <property type="entry name" value="HTHLUXR"/>
</dbReference>
<comment type="caution">
    <text evidence="4">The sequence shown here is derived from an EMBL/GenBank/DDBJ whole genome shotgun (WGS) entry which is preliminary data.</text>
</comment>
<keyword evidence="2" id="KW-0067">ATP-binding</keyword>
<reference evidence="4 5" key="1">
    <citation type="submission" date="2019-12" db="EMBL/GenBank/DDBJ databases">
        <authorList>
            <person name="Kim Y.S."/>
        </authorList>
    </citation>
    <scope>NUCLEOTIDE SEQUENCE [LARGE SCALE GENOMIC DNA]</scope>
    <source>
        <strain evidence="4 5">MMS17-SY077</strain>
    </source>
</reference>
<dbReference type="InterPro" id="IPR041664">
    <property type="entry name" value="AAA_16"/>
</dbReference>
<gene>
    <name evidence="4" type="ORF">GB864_16640</name>
</gene>
<dbReference type="Gene3D" id="1.10.10.10">
    <property type="entry name" value="Winged helix-like DNA-binding domain superfamily/Winged helix DNA-binding domain"/>
    <property type="match status" value="1"/>
</dbReference>
<dbReference type="RefSeq" id="WP_160426814.1">
    <property type="nucleotide sequence ID" value="NZ_WSTA01000108.1"/>
</dbReference>
<dbReference type="GO" id="GO:0005524">
    <property type="term" value="F:ATP binding"/>
    <property type="evidence" value="ECO:0007669"/>
    <property type="project" value="UniProtKB-KW"/>
</dbReference>
<dbReference type="InterPro" id="IPR036388">
    <property type="entry name" value="WH-like_DNA-bd_sf"/>
</dbReference>